<dbReference type="STRING" id="394503.Ccel_0044"/>
<evidence type="ECO:0000256" key="3">
    <source>
        <dbReference type="ARBA" id="ARBA00022448"/>
    </source>
</evidence>
<dbReference type="Gene3D" id="3.40.190.10">
    <property type="entry name" value="Periplasmic binding protein-like II"/>
    <property type="match status" value="1"/>
</dbReference>
<reference evidence="7 8" key="1">
    <citation type="submission" date="2009-01" db="EMBL/GenBank/DDBJ databases">
        <title>Complete sequence of Clostridium cellulolyticum H10.</title>
        <authorList>
            <consortium name="US DOE Joint Genome Institute"/>
            <person name="Lucas S."/>
            <person name="Copeland A."/>
            <person name="Lapidus A."/>
            <person name="Glavina del Rio T."/>
            <person name="Dalin E."/>
            <person name="Tice H."/>
            <person name="Bruce D."/>
            <person name="Goodwin L."/>
            <person name="Pitluck S."/>
            <person name="Chertkov O."/>
            <person name="Saunders E."/>
            <person name="Brettin T."/>
            <person name="Detter J.C."/>
            <person name="Han C."/>
            <person name="Larimer F."/>
            <person name="Land M."/>
            <person name="Hauser L."/>
            <person name="Kyrpides N."/>
            <person name="Ivanova N."/>
            <person name="Zhou J."/>
            <person name="Richardson P."/>
        </authorList>
    </citation>
    <scope>NUCLEOTIDE SEQUENCE [LARGE SCALE GENOMIC DNA]</scope>
    <source>
        <strain evidence="8">ATCC 35319 / DSM 5812 / JCM 6584 / H10</strain>
    </source>
</reference>
<dbReference type="SUPFAM" id="SSF53850">
    <property type="entry name" value="Periplasmic binding protein-like II"/>
    <property type="match status" value="1"/>
</dbReference>
<evidence type="ECO:0000256" key="4">
    <source>
        <dbReference type="ARBA" id="ARBA00022729"/>
    </source>
</evidence>
<evidence type="ECO:0000259" key="6">
    <source>
        <dbReference type="Pfam" id="PF00496"/>
    </source>
</evidence>
<feature type="domain" description="Solute-binding protein family 5" evidence="6">
    <location>
        <begin position="72"/>
        <end position="461"/>
    </location>
</feature>
<sequence precursor="true">MKRILALVLSLATIITVFAGCGSPSSNDTKGITASIASEPASIDPSLNKSLDGGTYINYAFEGLTTYDKEGKIVPGTAEKWDVSADNKVYTFHIRKDAKWSDGKAVTANDFVYSWKRAVDPKTASDYAYYLYFVKNGEAINTNGADINTLGIKAIDDNTLEVTLENVCPFFTEIVAFPTLVPLREDVVSKNPDKWTLDPKTYIGNGPYVMTDWKHSSKLVFEKNENYWGKDNVVAPKIEWLLMNDPNAILGAFKNKQLSFARNIPHDEIPAEKDAGNLQIFPQLGTYYLDLLNTKAPFDNPKVRKAVSLAIDRNYITEKVRKAGETPASGFVPYGIADVSQDPDFRTKGGDFYSVKPEDYEKNVAEAKKLLAEAGYPDGKGFPKITFGLNTGSGHEAVAEAIQQQLKTNLGIEVEIQAQEWNVFQESRKNGLFDIARDGWIGDYMDPSTFMDLITSNNPQNNSKYNNAAYDKAIADARKETDPAKRMQLYHDAENLLMEEAGVAPLFFYTDPLIIDKNLQDYVVTKLGFIYLQWASFK</sequence>
<gene>
    <name evidence="7" type="ordered locus">Ccel_0044</name>
</gene>
<dbReference type="FunFam" id="3.90.76.10:FF:000001">
    <property type="entry name" value="Oligopeptide ABC transporter substrate-binding protein"/>
    <property type="match status" value="1"/>
</dbReference>
<dbReference type="InterPro" id="IPR000914">
    <property type="entry name" value="SBP_5_dom"/>
</dbReference>
<dbReference type="InterPro" id="IPR030678">
    <property type="entry name" value="Peptide/Ni-bd"/>
</dbReference>
<keyword evidence="4 5" id="KW-0732">Signal</keyword>
<organism evidence="7 8">
    <name type="scientific">Ruminiclostridium cellulolyticum (strain ATCC 35319 / DSM 5812 / JCM 6584 / H10)</name>
    <name type="common">Clostridium cellulolyticum</name>
    <dbReference type="NCBI Taxonomy" id="394503"/>
    <lineage>
        <taxon>Bacteria</taxon>
        <taxon>Bacillati</taxon>
        <taxon>Bacillota</taxon>
        <taxon>Clostridia</taxon>
        <taxon>Eubacteriales</taxon>
        <taxon>Oscillospiraceae</taxon>
        <taxon>Ruminiclostridium</taxon>
    </lineage>
</organism>
<dbReference type="AlphaFoldDB" id="B8I3V5"/>
<feature type="signal peptide" evidence="5">
    <location>
        <begin position="1"/>
        <end position="19"/>
    </location>
</feature>
<comment type="subcellular location">
    <subcellularLocation>
        <location evidence="1">Cell membrane</location>
        <topology evidence="1">Lipid-anchor</topology>
    </subcellularLocation>
</comment>
<protein>
    <submittedName>
        <fullName evidence="7">Extracellular solute-binding protein family 5</fullName>
    </submittedName>
</protein>
<dbReference type="HOGENOM" id="CLU_017028_0_3_9"/>
<dbReference type="InterPro" id="IPR023765">
    <property type="entry name" value="SBP_5_CS"/>
</dbReference>
<dbReference type="PROSITE" id="PS01040">
    <property type="entry name" value="SBP_BACTERIAL_5"/>
    <property type="match status" value="1"/>
</dbReference>
<dbReference type="Gene3D" id="3.90.76.10">
    <property type="entry name" value="Dipeptide-binding Protein, Domain 1"/>
    <property type="match status" value="1"/>
</dbReference>
<comment type="similarity">
    <text evidence="2">Belongs to the bacterial solute-binding protein 5 family.</text>
</comment>
<name>B8I3V5_RUMCH</name>
<evidence type="ECO:0000313" key="7">
    <source>
        <dbReference type="EMBL" id="ACL74432.1"/>
    </source>
</evidence>
<evidence type="ECO:0000256" key="5">
    <source>
        <dbReference type="SAM" id="SignalP"/>
    </source>
</evidence>
<dbReference type="OrthoDB" id="9801912at2"/>
<evidence type="ECO:0000256" key="1">
    <source>
        <dbReference type="ARBA" id="ARBA00004193"/>
    </source>
</evidence>
<dbReference type="InterPro" id="IPR039424">
    <property type="entry name" value="SBP_5"/>
</dbReference>
<dbReference type="GO" id="GO:0015833">
    <property type="term" value="P:peptide transport"/>
    <property type="evidence" value="ECO:0007669"/>
    <property type="project" value="TreeGrafter"/>
</dbReference>
<feature type="chain" id="PRO_5038717269" evidence="5">
    <location>
        <begin position="20"/>
        <end position="538"/>
    </location>
</feature>
<dbReference type="GO" id="GO:0043190">
    <property type="term" value="C:ATP-binding cassette (ABC) transporter complex"/>
    <property type="evidence" value="ECO:0007669"/>
    <property type="project" value="InterPro"/>
</dbReference>
<proteinExistence type="inferred from homology"/>
<dbReference type="KEGG" id="cce:Ccel_0044"/>
<dbReference type="GO" id="GO:1904680">
    <property type="term" value="F:peptide transmembrane transporter activity"/>
    <property type="evidence" value="ECO:0007669"/>
    <property type="project" value="TreeGrafter"/>
</dbReference>
<dbReference type="Proteomes" id="UP000001349">
    <property type="component" value="Chromosome"/>
</dbReference>
<evidence type="ECO:0000256" key="2">
    <source>
        <dbReference type="ARBA" id="ARBA00005695"/>
    </source>
</evidence>
<keyword evidence="8" id="KW-1185">Reference proteome</keyword>
<accession>B8I3V5</accession>
<dbReference type="CDD" id="cd08504">
    <property type="entry name" value="PBP2_OppA"/>
    <property type="match status" value="1"/>
</dbReference>
<dbReference type="FunFam" id="3.10.105.10:FF:000001">
    <property type="entry name" value="Oligopeptide ABC transporter, oligopeptide-binding protein"/>
    <property type="match status" value="1"/>
</dbReference>
<dbReference type="PROSITE" id="PS51257">
    <property type="entry name" value="PROKAR_LIPOPROTEIN"/>
    <property type="match status" value="1"/>
</dbReference>
<dbReference type="RefSeq" id="WP_012634499.1">
    <property type="nucleotide sequence ID" value="NC_011898.1"/>
</dbReference>
<keyword evidence="3" id="KW-0813">Transport</keyword>
<evidence type="ECO:0000313" key="8">
    <source>
        <dbReference type="Proteomes" id="UP000001349"/>
    </source>
</evidence>
<dbReference type="PANTHER" id="PTHR30290:SF10">
    <property type="entry name" value="PERIPLASMIC OLIGOPEPTIDE-BINDING PROTEIN-RELATED"/>
    <property type="match status" value="1"/>
</dbReference>
<dbReference type="PANTHER" id="PTHR30290">
    <property type="entry name" value="PERIPLASMIC BINDING COMPONENT OF ABC TRANSPORTER"/>
    <property type="match status" value="1"/>
</dbReference>
<dbReference type="eggNOG" id="COG4166">
    <property type="taxonomic scope" value="Bacteria"/>
</dbReference>
<dbReference type="Gene3D" id="3.10.105.10">
    <property type="entry name" value="Dipeptide-binding Protein, Domain 3"/>
    <property type="match status" value="1"/>
</dbReference>
<dbReference type="EMBL" id="CP001348">
    <property type="protein sequence ID" value="ACL74432.1"/>
    <property type="molecule type" value="Genomic_DNA"/>
</dbReference>
<dbReference type="PIRSF" id="PIRSF002741">
    <property type="entry name" value="MppA"/>
    <property type="match status" value="1"/>
</dbReference>
<dbReference type="Pfam" id="PF00496">
    <property type="entry name" value="SBP_bac_5"/>
    <property type="match status" value="1"/>
</dbReference>
<dbReference type="GO" id="GO:0030288">
    <property type="term" value="C:outer membrane-bounded periplasmic space"/>
    <property type="evidence" value="ECO:0007669"/>
    <property type="project" value="UniProtKB-ARBA"/>
</dbReference>